<protein>
    <submittedName>
        <fullName evidence="2">Glutathione S-transferase family protein</fullName>
    </submittedName>
</protein>
<dbReference type="PANTHER" id="PTHR44051">
    <property type="entry name" value="GLUTATHIONE S-TRANSFERASE-RELATED"/>
    <property type="match status" value="1"/>
</dbReference>
<keyword evidence="3" id="KW-1185">Reference proteome</keyword>
<dbReference type="SFLD" id="SFLDG01150">
    <property type="entry name" value="Main.1:_Beta-like"/>
    <property type="match status" value="1"/>
</dbReference>
<dbReference type="CDD" id="cd03046">
    <property type="entry name" value="GST_N_GTT1_like"/>
    <property type="match status" value="1"/>
</dbReference>
<dbReference type="EMBL" id="JBHSMF010000003">
    <property type="protein sequence ID" value="MFC5496830.1"/>
    <property type="molecule type" value="Genomic_DNA"/>
</dbReference>
<evidence type="ECO:0000313" key="3">
    <source>
        <dbReference type="Proteomes" id="UP001596037"/>
    </source>
</evidence>
<organism evidence="2 3">
    <name type="scientific">Caenimonas terrae</name>
    <dbReference type="NCBI Taxonomy" id="696074"/>
    <lineage>
        <taxon>Bacteria</taxon>
        <taxon>Pseudomonadati</taxon>
        <taxon>Pseudomonadota</taxon>
        <taxon>Betaproteobacteria</taxon>
        <taxon>Burkholderiales</taxon>
        <taxon>Comamonadaceae</taxon>
        <taxon>Caenimonas</taxon>
    </lineage>
</organism>
<dbReference type="SFLD" id="SFLDS00019">
    <property type="entry name" value="Glutathione_Transferase_(cytos"/>
    <property type="match status" value="1"/>
</dbReference>
<reference evidence="3" key="1">
    <citation type="journal article" date="2019" name="Int. J. Syst. Evol. Microbiol.">
        <title>The Global Catalogue of Microorganisms (GCM) 10K type strain sequencing project: providing services to taxonomists for standard genome sequencing and annotation.</title>
        <authorList>
            <consortium name="The Broad Institute Genomics Platform"/>
            <consortium name="The Broad Institute Genome Sequencing Center for Infectious Disease"/>
            <person name="Wu L."/>
            <person name="Ma J."/>
        </authorList>
    </citation>
    <scope>NUCLEOTIDE SEQUENCE [LARGE SCALE GENOMIC DNA]</scope>
    <source>
        <strain evidence="3">CCUG 57401</strain>
    </source>
</reference>
<name>A0ABW0N8M0_9BURK</name>
<evidence type="ECO:0000313" key="2">
    <source>
        <dbReference type="EMBL" id="MFC5496830.1"/>
    </source>
</evidence>
<dbReference type="InterPro" id="IPR036282">
    <property type="entry name" value="Glutathione-S-Trfase_C_sf"/>
</dbReference>
<dbReference type="SFLD" id="SFLDG00358">
    <property type="entry name" value="Main_(cytGST)"/>
    <property type="match status" value="1"/>
</dbReference>
<dbReference type="Gene3D" id="3.40.30.10">
    <property type="entry name" value="Glutaredoxin"/>
    <property type="match status" value="1"/>
</dbReference>
<dbReference type="SUPFAM" id="SSF52833">
    <property type="entry name" value="Thioredoxin-like"/>
    <property type="match status" value="1"/>
</dbReference>
<accession>A0ABW0N8M0</accession>
<dbReference type="Proteomes" id="UP001596037">
    <property type="component" value="Unassembled WGS sequence"/>
</dbReference>
<sequence>MITLYHSPGSRSSTFVWLLEELGVDYSIVYCDIKRRSGNGSPDPKNVHPEKRVPALVHDGQLVTEQMAIALYLTDAFPAAGLGRSIGAAERASYLTWLAFFAGEADPIYNTRLLYAASLDPMTLRDHSRVVGRVDAALSAGSFLMGDAITAADVLMSGPFGWDPQMAPGNDRIDAWLKRLADRPAAKRAARMDGRAG</sequence>
<proteinExistence type="predicted"/>
<dbReference type="PROSITE" id="PS50404">
    <property type="entry name" value="GST_NTER"/>
    <property type="match status" value="1"/>
</dbReference>
<dbReference type="InterPro" id="IPR036249">
    <property type="entry name" value="Thioredoxin-like_sf"/>
</dbReference>
<evidence type="ECO:0000259" key="1">
    <source>
        <dbReference type="PROSITE" id="PS50404"/>
    </source>
</evidence>
<dbReference type="InterPro" id="IPR004045">
    <property type="entry name" value="Glutathione_S-Trfase_N"/>
</dbReference>
<dbReference type="Gene3D" id="1.20.1050.10">
    <property type="match status" value="1"/>
</dbReference>
<dbReference type="RefSeq" id="WP_376848863.1">
    <property type="nucleotide sequence ID" value="NZ_JBHSMF010000003.1"/>
</dbReference>
<dbReference type="PANTHER" id="PTHR44051:SF21">
    <property type="entry name" value="GLUTATHIONE S-TRANSFERASE FAMILY PROTEIN"/>
    <property type="match status" value="1"/>
</dbReference>
<gene>
    <name evidence="2" type="ORF">ACFPOE_04725</name>
</gene>
<comment type="caution">
    <text evidence="2">The sequence shown here is derived from an EMBL/GenBank/DDBJ whole genome shotgun (WGS) entry which is preliminary data.</text>
</comment>
<dbReference type="Pfam" id="PF02798">
    <property type="entry name" value="GST_N"/>
    <property type="match status" value="1"/>
</dbReference>
<dbReference type="InterPro" id="IPR040079">
    <property type="entry name" value="Glutathione_S-Trfase"/>
</dbReference>
<feature type="domain" description="GST N-terminal" evidence="1">
    <location>
        <begin position="1"/>
        <end position="81"/>
    </location>
</feature>
<dbReference type="SUPFAM" id="SSF47616">
    <property type="entry name" value="GST C-terminal domain-like"/>
    <property type="match status" value="1"/>
</dbReference>